<dbReference type="AlphaFoldDB" id="A0A238H675"/>
<evidence type="ECO:0000256" key="1">
    <source>
        <dbReference type="SAM" id="MobiDB-lite"/>
    </source>
</evidence>
<evidence type="ECO:0000313" key="3">
    <source>
        <dbReference type="Proteomes" id="UP000198460"/>
    </source>
</evidence>
<organism evidence="2 3">
    <name type="scientific">Burkholderia singularis</name>
    <dbReference type="NCBI Taxonomy" id="1503053"/>
    <lineage>
        <taxon>Bacteria</taxon>
        <taxon>Pseudomonadati</taxon>
        <taxon>Pseudomonadota</taxon>
        <taxon>Betaproteobacteria</taxon>
        <taxon>Burkholderiales</taxon>
        <taxon>Burkholderiaceae</taxon>
        <taxon>Burkholderia</taxon>
        <taxon>pseudomallei group</taxon>
    </lineage>
</organism>
<reference evidence="2 3" key="1">
    <citation type="submission" date="2017-04" db="EMBL/GenBank/DDBJ databases">
        <authorList>
            <person name="Afonso C.L."/>
            <person name="Miller P.J."/>
            <person name="Scott M.A."/>
            <person name="Spackman E."/>
            <person name="Goraichik I."/>
            <person name="Dimitrov K.M."/>
            <person name="Suarez D.L."/>
            <person name="Swayne D.E."/>
        </authorList>
    </citation>
    <scope>NUCLEOTIDE SEQUENCE [LARGE SCALE GENOMIC DNA]</scope>
    <source>
        <strain evidence="2">LMG 28154</strain>
    </source>
</reference>
<feature type="region of interest" description="Disordered" evidence="1">
    <location>
        <begin position="1"/>
        <end position="49"/>
    </location>
</feature>
<evidence type="ECO:0000313" key="2">
    <source>
        <dbReference type="EMBL" id="SMG00680.1"/>
    </source>
</evidence>
<feature type="compositionally biased region" description="Basic and acidic residues" evidence="1">
    <location>
        <begin position="19"/>
        <end position="49"/>
    </location>
</feature>
<accession>A0A238H675</accession>
<dbReference type="Proteomes" id="UP000198460">
    <property type="component" value="Unassembled WGS sequence"/>
</dbReference>
<dbReference type="EMBL" id="FXAN01000060">
    <property type="protein sequence ID" value="SMG00680.1"/>
    <property type="molecule type" value="Genomic_DNA"/>
</dbReference>
<sequence length="49" mass="5730">MSGRTRQRFNGQTTVAERAPVEVESARRAQRCQPRDDTWSNRTHDGDIW</sequence>
<protein>
    <submittedName>
        <fullName evidence="2">Uncharacterized protein</fullName>
    </submittedName>
</protein>
<proteinExistence type="predicted"/>
<gene>
    <name evidence="2" type="ORF">BSIN_3813</name>
</gene>
<name>A0A238H675_9BURK</name>